<feature type="non-terminal residue" evidence="2">
    <location>
        <position position="218"/>
    </location>
</feature>
<keyword evidence="3" id="KW-1185">Reference proteome</keyword>
<sequence length="218" mass="22518">GSSVPTLGLGLRARSARAPARRGGGPPRHGRLPARAASRPGRGHARRHRGEAPRHAVHRGPAEEPDACCQARAGTPEAARDQLEPSGRALQVPITQTAASPRGRRRQLVVPCGGAARPAGRRTVRAEGPGRRGRRRGASGAPSRARGAPLAGGRRRRRPPTPRCLAPRAGQRPAVEGRGLGWPVGGKDGSGARMGQGWGALTPSRPLIADGGPMAPAC</sequence>
<feature type="compositionally biased region" description="Low complexity" evidence="1">
    <location>
        <begin position="138"/>
        <end position="152"/>
    </location>
</feature>
<feature type="compositionally biased region" description="Low complexity" evidence="1">
    <location>
        <begin position="7"/>
        <end position="18"/>
    </location>
</feature>
<comment type="caution">
    <text evidence="2">The sequence shown here is derived from an EMBL/GenBank/DDBJ whole genome shotgun (WGS) entry which is preliminary data.</text>
</comment>
<proteinExistence type="predicted"/>
<reference evidence="2" key="1">
    <citation type="submission" date="2023-10" db="EMBL/GenBank/DDBJ databases">
        <authorList>
            <person name="Chen Y."/>
            <person name="Shah S."/>
            <person name="Dougan E. K."/>
            <person name="Thang M."/>
            <person name="Chan C."/>
        </authorList>
    </citation>
    <scope>NUCLEOTIDE SEQUENCE [LARGE SCALE GENOMIC DNA]</scope>
</reference>
<feature type="region of interest" description="Disordered" evidence="1">
    <location>
        <begin position="1"/>
        <end position="218"/>
    </location>
</feature>
<feature type="compositionally biased region" description="Gly residues" evidence="1">
    <location>
        <begin position="178"/>
        <end position="198"/>
    </location>
</feature>
<dbReference type="EMBL" id="CAUYUJ010020500">
    <property type="protein sequence ID" value="CAK0898661.1"/>
    <property type="molecule type" value="Genomic_DNA"/>
</dbReference>
<accession>A0ABN9XG43</accession>
<organism evidence="2 3">
    <name type="scientific">Prorocentrum cordatum</name>
    <dbReference type="NCBI Taxonomy" id="2364126"/>
    <lineage>
        <taxon>Eukaryota</taxon>
        <taxon>Sar</taxon>
        <taxon>Alveolata</taxon>
        <taxon>Dinophyceae</taxon>
        <taxon>Prorocentrales</taxon>
        <taxon>Prorocentraceae</taxon>
        <taxon>Prorocentrum</taxon>
    </lineage>
</organism>
<protein>
    <submittedName>
        <fullName evidence="2">Uncharacterized protein</fullName>
    </submittedName>
</protein>
<evidence type="ECO:0000256" key="1">
    <source>
        <dbReference type="SAM" id="MobiDB-lite"/>
    </source>
</evidence>
<name>A0ABN9XG43_9DINO</name>
<feature type="non-terminal residue" evidence="2">
    <location>
        <position position="1"/>
    </location>
</feature>
<gene>
    <name evidence="2" type="ORF">PCOR1329_LOCUS76421</name>
</gene>
<evidence type="ECO:0000313" key="3">
    <source>
        <dbReference type="Proteomes" id="UP001189429"/>
    </source>
</evidence>
<evidence type="ECO:0000313" key="2">
    <source>
        <dbReference type="EMBL" id="CAK0898661.1"/>
    </source>
</evidence>
<dbReference type="Proteomes" id="UP001189429">
    <property type="component" value="Unassembled WGS sequence"/>
</dbReference>